<keyword evidence="8" id="KW-1185">Reference proteome</keyword>
<dbReference type="GO" id="GO:0046983">
    <property type="term" value="F:protein dimerization activity"/>
    <property type="evidence" value="ECO:0007669"/>
    <property type="project" value="InterPro"/>
</dbReference>
<dbReference type="GO" id="GO:0000978">
    <property type="term" value="F:RNA polymerase II cis-regulatory region sequence-specific DNA binding"/>
    <property type="evidence" value="ECO:0007669"/>
    <property type="project" value="InterPro"/>
</dbReference>
<dbReference type="SMART" id="SM01372">
    <property type="entry name" value="E2F_TDP"/>
    <property type="match status" value="1"/>
</dbReference>
<dbReference type="InterPro" id="IPR037241">
    <property type="entry name" value="E2F-DP_heterodim"/>
</dbReference>
<dbReference type="GO" id="GO:0090575">
    <property type="term" value="C:RNA polymerase II transcription regulator complex"/>
    <property type="evidence" value="ECO:0007669"/>
    <property type="project" value="TreeGrafter"/>
</dbReference>
<dbReference type="FunCoup" id="A0A6P7G6A5">
    <property type="interactions" value="1388"/>
</dbReference>
<feature type="domain" description="E2F/DP family winged-helix DNA-binding" evidence="6">
    <location>
        <begin position="170"/>
        <end position="236"/>
    </location>
</feature>
<dbReference type="AlphaFoldDB" id="A0A6P7G6A5"/>
<keyword evidence="3 5" id="KW-0238">DNA-binding</keyword>
<dbReference type="Pfam" id="PF16421">
    <property type="entry name" value="E2F_CC-MB"/>
    <property type="match status" value="1"/>
</dbReference>
<dbReference type="Pfam" id="PF02319">
    <property type="entry name" value="WHD_E2F_TDP"/>
    <property type="match status" value="1"/>
</dbReference>
<sequence>MISARKGTTKRCCYGVCKSDTRYKSFKDNTYYFISFPKPCLEYRKKNIKAPVKIHIKTCLQCAKCNLWVKKCGRGDSGFRSIDDVTKDTYICSLHFYGESGPTEMNPDPLSCQEFHDIEKLISKAVKIRTTLMEKYKTDNLEEENEPDKIDMNMETIDDQLNMGEHSHSRFEKSLGLLTTKFVGLLKRATGGVLDLKVAADLLAVRQKRRIYDITNVLEGIGLIEKKSKNSIQWKPYTSKYLPGSDTEEFSSKISELKKKVAKLNDYERELDLHKLWIEQSIRNTTEDLETRQYLYLTDEDFSNQFSSSDTVVIVNAPVNNSSVTFENVEDSFQLHFNSSTTPITTRLLGEVPKDDQGNSKKRKRLLIQTEDDSNSSDLKFIDEEDSDIVTAQILFKKHKSSYYSQNKRTVDQDLDVHSPFVTLSNTSFHQDYNFGLLETEGATDLFDEIISSSVVEFTA</sequence>
<evidence type="ECO:0000313" key="7">
    <source>
        <dbReference type="EnsemblMetazoa" id="XP_050502865.1"/>
    </source>
</evidence>
<dbReference type="FunFam" id="1.10.10.10:FF:000008">
    <property type="entry name" value="E2F transcription factor 1"/>
    <property type="match status" value="1"/>
</dbReference>
<dbReference type="InterPro" id="IPR036390">
    <property type="entry name" value="WH_DNA-bd_sf"/>
</dbReference>
<dbReference type="SUPFAM" id="SSF46785">
    <property type="entry name" value="Winged helix' DNA-binding domain"/>
    <property type="match status" value="1"/>
</dbReference>
<reference evidence="7" key="2">
    <citation type="submission" date="2025-05" db="UniProtKB">
        <authorList>
            <consortium name="EnsemblMetazoa"/>
        </authorList>
    </citation>
    <scope>IDENTIFICATION</scope>
</reference>
<dbReference type="KEGG" id="dvv:114336383"/>
<dbReference type="InterPro" id="IPR036388">
    <property type="entry name" value="WH-like_DNA-bd_sf"/>
</dbReference>
<comment type="similarity">
    <text evidence="1 5">Belongs to the E2F/DP family.</text>
</comment>
<dbReference type="PANTHER" id="PTHR12081">
    <property type="entry name" value="TRANSCRIPTION FACTOR E2F"/>
    <property type="match status" value="1"/>
</dbReference>
<evidence type="ECO:0000256" key="1">
    <source>
        <dbReference type="ARBA" id="ARBA00010940"/>
    </source>
</evidence>
<dbReference type="RefSeq" id="XP_050502865.1">
    <property type="nucleotide sequence ID" value="XM_050646908.1"/>
</dbReference>
<dbReference type="Gene3D" id="6.10.250.540">
    <property type="match status" value="1"/>
</dbReference>
<evidence type="ECO:0000313" key="8">
    <source>
        <dbReference type="Proteomes" id="UP001652700"/>
    </source>
</evidence>
<comment type="subcellular location">
    <subcellularLocation>
        <location evidence="5">Nucleus</location>
    </subcellularLocation>
</comment>
<evidence type="ECO:0000256" key="5">
    <source>
        <dbReference type="RuleBase" id="RU003796"/>
    </source>
</evidence>
<keyword evidence="2 5" id="KW-0805">Transcription regulation</keyword>
<keyword evidence="5" id="KW-0539">Nucleus</keyword>
<evidence type="ECO:0000256" key="4">
    <source>
        <dbReference type="ARBA" id="ARBA00023163"/>
    </source>
</evidence>
<organism evidence="9">
    <name type="scientific">Diabrotica virgifera virgifera</name>
    <name type="common">western corn rootworm</name>
    <dbReference type="NCBI Taxonomy" id="50390"/>
    <lineage>
        <taxon>Eukaryota</taxon>
        <taxon>Metazoa</taxon>
        <taxon>Ecdysozoa</taxon>
        <taxon>Arthropoda</taxon>
        <taxon>Hexapoda</taxon>
        <taxon>Insecta</taxon>
        <taxon>Pterygota</taxon>
        <taxon>Neoptera</taxon>
        <taxon>Endopterygota</taxon>
        <taxon>Coleoptera</taxon>
        <taxon>Polyphaga</taxon>
        <taxon>Cucujiformia</taxon>
        <taxon>Chrysomeloidea</taxon>
        <taxon>Chrysomelidae</taxon>
        <taxon>Galerucinae</taxon>
        <taxon>Diabroticina</taxon>
        <taxon>Diabroticites</taxon>
        <taxon>Diabrotica</taxon>
    </lineage>
</organism>
<dbReference type="InParanoid" id="A0A6P7G6A5"/>
<protein>
    <submittedName>
        <fullName evidence="9">Transcription factor E2F5-like</fullName>
    </submittedName>
</protein>
<dbReference type="InterPro" id="IPR032198">
    <property type="entry name" value="E2F_CC-MB"/>
</dbReference>
<dbReference type="Gene3D" id="1.10.10.10">
    <property type="entry name" value="Winged helix-like DNA-binding domain superfamily/Winged helix DNA-binding domain"/>
    <property type="match status" value="1"/>
</dbReference>
<evidence type="ECO:0000256" key="3">
    <source>
        <dbReference type="ARBA" id="ARBA00023125"/>
    </source>
</evidence>
<dbReference type="RefSeq" id="XP_028142542.1">
    <property type="nucleotide sequence ID" value="XM_028286741.1"/>
</dbReference>
<evidence type="ECO:0000259" key="6">
    <source>
        <dbReference type="SMART" id="SM01372"/>
    </source>
</evidence>
<dbReference type="InterPro" id="IPR003316">
    <property type="entry name" value="E2F_WHTH_DNA-bd_dom"/>
</dbReference>
<evidence type="ECO:0000256" key="2">
    <source>
        <dbReference type="ARBA" id="ARBA00023015"/>
    </source>
</evidence>
<accession>A0A6P7G6A5</accession>
<dbReference type="InterPro" id="IPR015633">
    <property type="entry name" value="E2F"/>
</dbReference>
<dbReference type="SUPFAM" id="SSF144074">
    <property type="entry name" value="E2F-DP heterodimerization region"/>
    <property type="match status" value="1"/>
</dbReference>
<gene>
    <name evidence="9" type="primary">LOC114336383</name>
</gene>
<dbReference type="Proteomes" id="UP001652700">
    <property type="component" value="Unplaced"/>
</dbReference>
<dbReference type="GO" id="GO:0000981">
    <property type="term" value="F:DNA-binding transcription factor activity, RNA polymerase II-specific"/>
    <property type="evidence" value="ECO:0007669"/>
    <property type="project" value="TreeGrafter"/>
</dbReference>
<dbReference type="GeneID" id="114336383"/>
<evidence type="ECO:0000313" key="9">
    <source>
        <dbReference type="RefSeq" id="XP_028142542.1"/>
    </source>
</evidence>
<dbReference type="OrthoDB" id="1743261at2759"/>
<name>A0A6P7G6A5_DIAVI</name>
<proteinExistence type="inferred from homology"/>
<dbReference type="PANTHER" id="PTHR12081:SF18">
    <property type="entry name" value="TRANSCRIPTION FACTOR E2F2-RELATED"/>
    <property type="match status" value="1"/>
</dbReference>
<reference evidence="9" key="1">
    <citation type="submission" date="2025-04" db="UniProtKB">
        <authorList>
            <consortium name="RefSeq"/>
        </authorList>
    </citation>
    <scope>IDENTIFICATION</scope>
</reference>
<keyword evidence="4 5" id="KW-0804">Transcription</keyword>
<dbReference type="EnsemblMetazoa" id="XM_050646908.1">
    <property type="protein sequence ID" value="XP_050502865.1"/>
    <property type="gene ID" value="LOC114336383"/>
</dbReference>